<accession>R9XNK2</accession>
<dbReference type="EMBL" id="EF710640">
    <property type="protein sequence ID" value="AGO14420.1"/>
    <property type="molecule type" value="Genomic_DNA"/>
</dbReference>
<keyword evidence="2" id="KW-0695">RNA-directed DNA polymerase</keyword>
<proteinExistence type="predicted"/>
<sequence length="562" mass="63572">MIEGWTVSEEYSGSDHQYVSVSVGLAPNPRLRHDNQLRKWNARKLDEEALRTSLNQSLSTERSSLIPSTRKETETIVSKAIGLIVASRDASMPRLKKHGSHRPAYWWSQEIAELRKTCHKLPIKASEAILWKEICNDLNNDLWDKAYEIITKRVRKALPEAPKCPALMNSIVAELFPRHPLREKRHYAKNGKTAPFTTKELQHAAKTIKTGKAPGPDGIPASVIKIVALEYPDILLRAYNALLTTGMFPKIWKRQKLVLLDKGKGAPITPSSFRPLCMLDIAGKLLEKLIRGRLRNDIDHAGGFAFNQHGFRKGRSTIGAIQKVTEDSKRSMVCANWGDILNALEHKFDVEPKNLEMIDDYLDLRKLIVETTEGYQEHDVTAGVPQGSIMGADLWNADYDELLRIPLTKQVELTGFAEDVAATIVVDSTEEAELLVRDTTDAIEAWLEKHHLKLAKQKTEMVVLTRQKWSLKPFIVDMGGTTLTSTRALRYLGVMIDEKLSYREHLDNVCKKASKTVSNLSRILTNSIGPRTRKRRVLLEVVYSVMLYGAEIWAQILKQKTF</sequence>
<reference evidence="2" key="1">
    <citation type="submission" date="2013-06" db="EMBL/GenBank/DDBJ databases">
        <title>Bracovirus Evolution: Comparative Genomics of Multiple Viral and Proviral Genomes.</title>
        <authorList>
            <person name="Desjardins C.A."/>
            <person name="Gundersen-Rindal D.E."/>
            <person name="Hostetler J.B."/>
            <person name="Tallon L.J."/>
            <person name="Utterback T.R."/>
            <person name="Fuester R.W."/>
            <person name="Schatz M.C."/>
            <person name="Pedroni M.J."/>
            <person name="Fadrosh D.W."/>
            <person name="Haas B.J."/>
            <person name="Toms B.S."/>
            <person name="Chen D."/>
            <person name="Nene V."/>
        </authorList>
    </citation>
    <scope>NUCLEOTIDE SEQUENCE</scope>
</reference>
<dbReference type="InterPro" id="IPR043502">
    <property type="entry name" value="DNA/RNA_pol_sf"/>
</dbReference>
<dbReference type="InterPro" id="IPR000477">
    <property type="entry name" value="RT_dom"/>
</dbReference>
<gene>
    <name evidence="2" type="ORF">CsmBAC6i18.1</name>
</gene>
<protein>
    <submittedName>
        <fullName evidence="2">Putative reverse transcriptase</fullName>
    </submittedName>
</protein>
<evidence type="ECO:0000313" key="2">
    <source>
        <dbReference type="EMBL" id="AGO14420.1"/>
    </source>
</evidence>
<feature type="domain" description="Reverse transcriptase" evidence="1">
    <location>
        <begin position="241"/>
        <end position="496"/>
    </location>
</feature>
<dbReference type="Pfam" id="PF00078">
    <property type="entry name" value="RVT_1"/>
    <property type="match status" value="1"/>
</dbReference>
<dbReference type="GO" id="GO:0003964">
    <property type="term" value="F:RNA-directed DNA polymerase activity"/>
    <property type="evidence" value="ECO:0007669"/>
    <property type="project" value="UniProtKB-KW"/>
</dbReference>
<organism evidence="2">
    <name type="scientific">Cotesia sesamiae Mombasa bracovirus</name>
    <dbReference type="NCBI Taxonomy" id="452649"/>
    <lineage>
        <taxon>Viruses</taxon>
        <taxon>Viruses incertae sedis</taxon>
        <taxon>Polydnaviriformidae</taxon>
        <taxon>Bracoviriform</taxon>
        <taxon>Cotesia sesamiae bracovirus</taxon>
    </lineage>
</organism>
<dbReference type="PROSITE" id="PS50878">
    <property type="entry name" value="RT_POL"/>
    <property type="match status" value="1"/>
</dbReference>
<dbReference type="PANTHER" id="PTHR19446">
    <property type="entry name" value="REVERSE TRANSCRIPTASES"/>
    <property type="match status" value="1"/>
</dbReference>
<keyword evidence="2" id="KW-0808">Transferase</keyword>
<name>R9XNK2_9VIRU</name>
<evidence type="ECO:0000259" key="1">
    <source>
        <dbReference type="PROSITE" id="PS50878"/>
    </source>
</evidence>
<dbReference type="SUPFAM" id="SSF56672">
    <property type="entry name" value="DNA/RNA polymerases"/>
    <property type="match status" value="1"/>
</dbReference>
<keyword evidence="2" id="KW-0548">Nucleotidyltransferase</keyword>